<organism evidence="2 3">
    <name type="scientific">Coffea canephora</name>
    <name type="common">Robusta coffee</name>
    <dbReference type="NCBI Taxonomy" id="49390"/>
    <lineage>
        <taxon>Eukaryota</taxon>
        <taxon>Viridiplantae</taxon>
        <taxon>Streptophyta</taxon>
        <taxon>Embryophyta</taxon>
        <taxon>Tracheophyta</taxon>
        <taxon>Spermatophyta</taxon>
        <taxon>Magnoliopsida</taxon>
        <taxon>eudicotyledons</taxon>
        <taxon>Gunneridae</taxon>
        <taxon>Pentapetalae</taxon>
        <taxon>asterids</taxon>
        <taxon>lamiids</taxon>
        <taxon>Gentianales</taxon>
        <taxon>Rubiaceae</taxon>
        <taxon>Ixoroideae</taxon>
        <taxon>Gardenieae complex</taxon>
        <taxon>Bertiereae - Coffeeae clade</taxon>
        <taxon>Coffeeae</taxon>
        <taxon>Coffea</taxon>
    </lineage>
</organism>
<dbReference type="OMA" id="SSWAFRW"/>
<name>A0A068TTT5_COFCA</name>
<dbReference type="InParanoid" id="A0A068TTT5"/>
<keyword evidence="1" id="KW-0812">Transmembrane</keyword>
<keyword evidence="1" id="KW-0472">Membrane</keyword>
<dbReference type="AlphaFoldDB" id="A0A068TTT5"/>
<reference evidence="3" key="1">
    <citation type="journal article" date="2014" name="Science">
        <title>The coffee genome provides insight into the convergent evolution of caffeine biosynthesis.</title>
        <authorList>
            <person name="Denoeud F."/>
            <person name="Carretero-Paulet L."/>
            <person name="Dereeper A."/>
            <person name="Droc G."/>
            <person name="Guyot R."/>
            <person name="Pietrella M."/>
            <person name="Zheng C."/>
            <person name="Alberti A."/>
            <person name="Anthony F."/>
            <person name="Aprea G."/>
            <person name="Aury J.M."/>
            <person name="Bento P."/>
            <person name="Bernard M."/>
            <person name="Bocs S."/>
            <person name="Campa C."/>
            <person name="Cenci A."/>
            <person name="Combes M.C."/>
            <person name="Crouzillat D."/>
            <person name="Da Silva C."/>
            <person name="Daddiego L."/>
            <person name="De Bellis F."/>
            <person name="Dussert S."/>
            <person name="Garsmeur O."/>
            <person name="Gayraud T."/>
            <person name="Guignon V."/>
            <person name="Jahn K."/>
            <person name="Jamilloux V."/>
            <person name="Joet T."/>
            <person name="Labadie K."/>
            <person name="Lan T."/>
            <person name="Leclercq J."/>
            <person name="Lepelley M."/>
            <person name="Leroy T."/>
            <person name="Li L.T."/>
            <person name="Librado P."/>
            <person name="Lopez L."/>
            <person name="Munoz A."/>
            <person name="Noel B."/>
            <person name="Pallavicini A."/>
            <person name="Perrotta G."/>
            <person name="Poncet V."/>
            <person name="Pot D."/>
            <person name="Priyono X."/>
            <person name="Rigoreau M."/>
            <person name="Rouard M."/>
            <person name="Rozas J."/>
            <person name="Tranchant-Dubreuil C."/>
            <person name="VanBuren R."/>
            <person name="Zhang Q."/>
            <person name="Andrade A.C."/>
            <person name="Argout X."/>
            <person name="Bertrand B."/>
            <person name="de Kochko A."/>
            <person name="Graziosi G."/>
            <person name="Henry R.J."/>
            <person name="Jayarama X."/>
            <person name="Ming R."/>
            <person name="Nagai C."/>
            <person name="Rounsley S."/>
            <person name="Sankoff D."/>
            <person name="Giuliano G."/>
            <person name="Albert V.A."/>
            <person name="Wincker P."/>
            <person name="Lashermes P."/>
        </authorList>
    </citation>
    <scope>NUCLEOTIDE SEQUENCE [LARGE SCALE GENOMIC DNA]</scope>
    <source>
        <strain evidence="3">cv. DH200-94</strain>
    </source>
</reference>
<dbReference type="PhylomeDB" id="A0A068TTT5"/>
<evidence type="ECO:0000256" key="1">
    <source>
        <dbReference type="SAM" id="Phobius"/>
    </source>
</evidence>
<dbReference type="EMBL" id="HG739087">
    <property type="protein sequence ID" value="CDO98738.1"/>
    <property type="molecule type" value="Genomic_DNA"/>
</dbReference>
<dbReference type="PANTHER" id="PTHR33726">
    <property type="entry name" value="TRANSMEMBRANE PROTEIN"/>
    <property type="match status" value="1"/>
</dbReference>
<proteinExistence type="predicted"/>
<accession>A0A068TTT5</accession>
<dbReference type="OrthoDB" id="911529at2759"/>
<feature type="transmembrane region" description="Helical" evidence="1">
    <location>
        <begin position="60"/>
        <end position="82"/>
    </location>
</feature>
<protein>
    <submittedName>
        <fullName evidence="2">Uncharacterized protein</fullName>
    </submittedName>
</protein>
<dbReference type="PANTHER" id="PTHR33726:SF17">
    <property type="entry name" value="OS06G0620700 PROTEIN"/>
    <property type="match status" value="1"/>
</dbReference>
<sequence>MCPARSYWSSALSSIRWPEFEFSVPASIFRWAAGIDFSYFTTGWSASTFRWLGFSIVDNAMWTVITVLESVALVTMLCYFFIFCGCTL</sequence>
<gene>
    <name evidence="2" type="ORF">GSCOC_T00025640001</name>
</gene>
<dbReference type="Proteomes" id="UP000295252">
    <property type="component" value="Chromosome V"/>
</dbReference>
<evidence type="ECO:0000313" key="2">
    <source>
        <dbReference type="EMBL" id="CDO98738.1"/>
    </source>
</evidence>
<keyword evidence="1" id="KW-1133">Transmembrane helix</keyword>
<evidence type="ECO:0000313" key="3">
    <source>
        <dbReference type="Proteomes" id="UP000295252"/>
    </source>
</evidence>
<keyword evidence="3" id="KW-1185">Reference proteome</keyword>
<dbReference type="Gramene" id="CDO98738">
    <property type="protein sequence ID" value="CDO98738"/>
    <property type="gene ID" value="GSCOC_T00025640001"/>
</dbReference>